<dbReference type="Proteomes" id="UP001610334">
    <property type="component" value="Unassembled WGS sequence"/>
</dbReference>
<evidence type="ECO:0008006" key="4">
    <source>
        <dbReference type="Google" id="ProtNLM"/>
    </source>
</evidence>
<dbReference type="EMBL" id="JBFXLT010000011">
    <property type="protein sequence ID" value="KAL2819187.1"/>
    <property type="molecule type" value="Genomic_DNA"/>
</dbReference>
<evidence type="ECO:0000256" key="1">
    <source>
        <dbReference type="SAM" id="SignalP"/>
    </source>
</evidence>
<evidence type="ECO:0000313" key="3">
    <source>
        <dbReference type="Proteomes" id="UP001610334"/>
    </source>
</evidence>
<evidence type="ECO:0000313" key="2">
    <source>
        <dbReference type="EMBL" id="KAL2819187.1"/>
    </source>
</evidence>
<sequence length="63" mass="7057">MFFFPPPLHFYFASSMIFLLPNLVQNCLALRCSSILVGLMSRQQDEACPSVRLKITSSTANGF</sequence>
<proteinExistence type="predicted"/>
<accession>A0ABR4HUM2</accession>
<feature type="signal peptide" evidence="1">
    <location>
        <begin position="1"/>
        <end position="29"/>
    </location>
</feature>
<keyword evidence="3" id="KW-1185">Reference proteome</keyword>
<gene>
    <name evidence="2" type="ORF">BJX63DRAFT_382663</name>
</gene>
<feature type="chain" id="PRO_5046617860" description="Secreted protein" evidence="1">
    <location>
        <begin position="30"/>
        <end position="63"/>
    </location>
</feature>
<keyword evidence="1" id="KW-0732">Signal</keyword>
<comment type="caution">
    <text evidence="2">The sequence shown here is derived from an EMBL/GenBank/DDBJ whole genome shotgun (WGS) entry which is preliminary data.</text>
</comment>
<organism evidence="2 3">
    <name type="scientific">Aspergillus granulosus</name>
    <dbReference type="NCBI Taxonomy" id="176169"/>
    <lineage>
        <taxon>Eukaryota</taxon>
        <taxon>Fungi</taxon>
        <taxon>Dikarya</taxon>
        <taxon>Ascomycota</taxon>
        <taxon>Pezizomycotina</taxon>
        <taxon>Eurotiomycetes</taxon>
        <taxon>Eurotiomycetidae</taxon>
        <taxon>Eurotiales</taxon>
        <taxon>Aspergillaceae</taxon>
        <taxon>Aspergillus</taxon>
        <taxon>Aspergillus subgen. Nidulantes</taxon>
    </lineage>
</organism>
<protein>
    <recommendedName>
        <fullName evidence="4">Secreted protein</fullName>
    </recommendedName>
</protein>
<name>A0ABR4HUM2_9EURO</name>
<reference evidence="2 3" key="1">
    <citation type="submission" date="2024-07" db="EMBL/GenBank/DDBJ databases">
        <title>Section-level genome sequencing and comparative genomics of Aspergillus sections Usti and Cavernicolus.</title>
        <authorList>
            <consortium name="Lawrence Berkeley National Laboratory"/>
            <person name="Nybo J.L."/>
            <person name="Vesth T.C."/>
            <person name="Theobald S."/>
            <person name="Frisvad J.C."/>
            <person name="Larsen T.O."/>
            <person name="Kjaerboelling I."/>
            <person name="Rothschild-Mancinelli K."/>
            <person name="Lyhne E.K."/>
            <person name="Kogle M.E."/>
            <person name="Barry K."/>
            <person name="Clum A."/>
            <person name="Na H."/>
            <person name="Ledsgaard L."/>
            <person name="Lin J."/>
            <person name="Lipzen A."/>
            <person name="Kuo A."/>
            <person name="Riley R."/>
            <person name="Mondo S."/>
            <person name="Labutti K."/>
            <person name="Haridas S."/>
            <person name="Pangalinan J."/>
            <person name="Salamov A.A."/>
            <person name="Simmons B.A."/>
            <person name="Magnuson J.K."/>
            <person name="Chen J."/>
            <person name="Drula E."/>
            <person name="Henrissat B."/>
            <person name="Wiebenga A."/>
            <person name="Lubbers R.J."/>
            <person name="Gomes A.C."/>
            <person name="Makela M.R."/>
            <person name="Stajich J."/>
            <person name="Grigoriev I.V."/>
            <person name="Mortensen U.H."/>
            <person name="De Vries R.P."/>
            <person name="Baker S.E."/>
            <person name="Andersen M.R."/>
        </authorList>
    </citation>
    <scope>NUCLEOTIDE SEQUENCE [LARGE SCALE GENOMIC DNA]</scope>
    <source>
        <strain evidence="2 3">CBS 588.65</strain>
    </source>
</reference>